<dbReference type="EMBL" id="MU167559">
    <property type="protein sequence ID" value="KAG0139581.1"/>
    <property type="molecule type" value="Genomic_DNA"/>
</dbReference>
<evidence type="ECO:0000313" key="1">
    <source>
        <dbReference type="EMBL" id="KAG0139581.1"/>
    </source>
</evidence>
<organism evidence="1 2">
    <name type="scientific">Cronartium quercuum f. sp. fusiforme G11</name>
    <dbReference type="NCBI Taxonomy" id="708437"/>
    <lineage>
        <taxon>Eukaryota</taxon>
        <taxon>Fungi</taxon>
        <taxon>Dikarya</taxon>
        <taxon>Basidiomycota</taxon>
        <taxon>Pucciniomycotina</taxon>
        <taxon>Pucciniomycetes</taxon>
        <taxon>Pucciniales</taxon>
        <taxon>Coleosporiaceae</taxon>
        <taxon>Cronartium</taxon>
    </lineage>
</organism>
<sequence>MWSFKENEKVIGKGIVNLMRLLAGGVHPQLGRSPQKPVVPIVIPGLIAIPVEVFVGSNSSYDQNSPEYKNITITARSKKEVDIILVGARSQALPEHNASKKASLWYRTEQ</sequence>
<comment type="caution">
    <text evidence="1">The sequence shown here is derived from an EMBL/GenBank/DDBJ whole genome shotgun (WGS) entry which is preliminary data.</text>
</comment>
<name>A0A9P6T5E0_9BASI</name>
<dbReference type="Proteomes" id="UP000886653">
    <property type="component" value="Unassembled WGS sequence"/>
</dbReference>
<accession>A0A9P6T5E0</accession>
<dbReference type="AlphaFoldDB" id="A0A9P6T5E0"/>
<reference evidence="1" key="1">
    <citation type="submission" date="2013-11" db="EMBL/GenBank/DDBJ databases">
        <title>Genome sequence of the fusiform rust pathogen reveals effectors for host alternation and coevolution with pine.</title>
        <authorList>
            <consortium name="DOE Joint Genome Institute"/>
            <person name="Smith K."/>
            <person name="Pendleton A."/>
            <person name="Kubisiak T."/>
            <person name="Anderson C."/>
            <person name="Salamov A."/>
            <person name="Aerts A."/>
            <person name="Riley R."/>
            <person name="Clum A."/>
            <person name="Lindquist E."/>
            <person name="Ence D."/>
            <person name="Campbell M."/>
            <person name="Kronenberg Z."/>
            <person name="Feau N."/>
            <person name="Dhillon B."/>
            <person name="Hamelin R."/>
            <person name="Burleigh J."/>
            <person name="Smith J."/>
            <person name="Yandell M."/>
            <person name="Nelson C."/>
            <person name="Grigoriev I."/>
            <person name="Davis J."/>
        </authorList>
    </citation>
    <scope>NUCLEOTIDE SEQUENCE</scope>
    <source>
        <strain evidence="1">G11</strain>
    </source>
</reference>
<gene>
    <name evidence="1" type="ORF">CROQUDRAFT_666300</name>
</gene>
<keyword evidence="2" id="KW-1185">Reference proteome</keyword>
<proteinExistence type="predicted"/>
<evidence type="ECO:0000313" key="2">
    <source>
        <dbReference type="Proteomes" id="UP000886653"/>
    </source>
</evidence>
<protein>
    <submittedName>
        <fullName evidence="1">Uncharacterized protein</fullName>
    </submittedName>
</protein>